<dbReference type="PANTHER" id="PTHR43806">
    <property type="entry name" value="PEPTIDASE S8"/>
    <property type="match status" value="1"/>
</dbReference>
<sequence length="759" mass="86242">MTDKQKRDYLPILGNGEQMIEPIKKKMRGGEKPYPRSYDEAKNRIKRQLEEIQGHIKEIPEENRMDEIVLTLRLNEDFLAKTYIPDTFFKKTRFENIGSRRWVFEKDSKMKYSKMHFVKVDQESLSSLQQILDSTGNALTKSFKNDIRKIEEFSLLRNDEIIQGFDDDWMEGTVEFVLHPYGHENEEMIEKFKRNLISLGVKGNTIKLKTYDGGPTFVSALVNRKVINNIANFNPLRTVHPLKINFFPELRGSFTDHNLLLPPLGENISQIKVGVFDGGINPTHPFLAKFSKENKAVSSNATKEGIKHGTAVAGVVLYGDLNQYEANSHLDDPVLFVESFRVLPLSDPKDFDLYEAIEFIEQVVPNRHDIDVYNLSFGPTGPIFDDEISRFTYALDTLAWNYQKLFVVAVGNDGEAPSPYNRVQAPADLVNGLGVGAYTFNYDTAERIRASYSCIGDGREGCKVKPDVCAFGGDSRYPIHLINSSDSKEKLLSAGTSYSAPIISSKAAEILGRCSRFTPLVARALLIHTAQNPNRVDNSIGYGIIDQSVDEILKCDKNHVNIIYTNSMNPTGMAKLPIPLPLNSSITSNVNFSWTIATLSKANALHVEDYTESTIEDTFYPHDKKYNFTKKDCKIETFHIVEDKDKIQEFLSNGYQQSLLPKSADTTKYKTESEKRNELKWDTVVKRWKNMRASSLENPFLVLHGIGRNGSIDRIDYAVIVTISIPKYKDNLYEEILNEFKVLEPIEIRSRNEVLTSIR</sequence>
<comment type="caution">
    <text evidence="7">The sequence shown here is derived from an EMBL/GenBank/DDBJ whole genome shotgun (WGS) entry which is preliminary data.</text>
</comment>
<dbReference type="Gene3D" id="3.40.50.200">
    <property type="entry name" value="Peptidase S8/S53 domain"/>
    <property type="match status" value="1"/>
</dbReference>
<keyword evidence="3 5" id="KW-0378">Hydrolase</keyword>
<keyword evidence="4 5" id="KW-0720">Serine protease</keyword>
<dbReference type="RefSeq" id="WP_023484263.1">
    <property type="nucleotide sequence ID" value="NZ_CBCRXL010000004.1"/>
</dbReference>
<dbReference type="InterPro" id="IPR000209">
    <property type="entry name" value="Peptidase_S8/S53_dom"/>
</dbReference>
<dbReference type="EMBL" id="JARQGV010000004">
    <property type="protein sequence ID" value="MDT2253028.1"/>
    <property type="molecule type" value="Genomic_DNA"/>
</dbReference>
<evidence type="ECO:0000256" key="1">
    <source>
        <dbReference type="ARBA" id="ARBA00011073"/>
    </source>
</evidence>
<feature type="domain" description="Peptidase S8/S53" evidence="6">
    <location>
        <begin position="270"/>
        <end position="543"/>
    </location>
</feature>
<dbReference type="Pfam" id="PF00082">
    <property type="entry name" value="Peptidase_S8"/>
    <property type="match status" value="1"/>
</dbReference>
<evidence type="ECO:0000313" key="8">
    <source>
        <dbReference type="Proteomes" id="UP001259239"/>
    </source>
</evidence>
<name>A0AAP5JWL6_9BACL</name>
<evidence type="ECO:0000256" key="3">
    <source>
        <dbReference type="ARBA" id="ARBA00022801"/>
    </source>
</evidence>
<dbReference type="InterPro" id="IPR015500">
    <property type="entry name" value="Peptidase_S8_subtilisin-rel"/>
</dbReference>
<evidence type="ECO:0000256" key="5">
    <source>
        <dbReference type="PROSITE-ProRule" id="PRU01240"/>
    </source>
</evidence>
<evidence type="ECO:0000313" key="7">
    <source>
        <dbReference type="EMBL" id="MDT2253028.1"/>
    </source>
</evidence>
<keyword evidence="2 5" id="KW-0645">Protease</keyword>
<gene>
    <name evidence="7" type="ORF">P7H09_17725</name>
</gene>
<reference evidence="7" key="1">
    <citation type="journal article" date="2023" name="J. Vet. Diagn. Invest.">
        <title>Oxytetracycline-resistant Paenibacillus larvae identified in commercial beekeeping operations in Saskatchewan using pooled honey sampling.</title>
        <authorList>
            <person name="Obshta O."/>
            <person name="Zabrodski M.W."/>
            <person name="Soomro T."/>
            <person name="Wilson G."/>
            <person name="Masood F."/>
            <person name="Thebeau J."/>
            <person name="Silva M.C.B."/>
            <person name="Biganski S."/>
            <person name="Kozii I.V."/>
            <person name="Koziy R.V."/>
            <person name="Raza M.F."/>
            <person name="Jose M.S."/>
            <person name="Simko E."/>
            <person name="Wood S.C."/>
        </authorList>
    </citation>
    <scope>NUCLEOTIDE SEQUENCE</scope>
    <source>
        <strain evidence="7">PL001</strain>
    </source>
</reference>
<feature type="active site" description="Charge relay system" evidence="5">
    <location>
        <position position="497"/>
    </location>
</feature>
<dbReference type="InterPro" id="IPR050131">
    <property type="entry name" value="Peptidase_S8_subtilisin-like"/>
</dbReference>
<feature type="active site" description="Charge relay system" evidence="5">
    <location>
        <position position="308"/>
    </location>
</feature>
<dbReference type="PRINTS" id="PR00723">
    <property type="entry name" value="SUBTILISIN"/>
</dbReference>
<proteinExistence type="inferred from homology"/>
<dbReference type="GO" id="GO:0004252">
    <property type="term" value="F:serine-type endopeptidase activity"/>
    <property type="evidence" value="ECO:0007669"/>
    <property type="project" value="UniProtKB-UniRule"/>
</dbReference>
<organism evidence="7 8">
    <name type="scientific">Paenibacillus larvae</name>
    <dbReference type="NCBI Taxonomy" id="1464"/>
    <lineage>
        <taxon>Bacteria</taxon>
        <taxon>Bacillati</taxon>
        <taxon>Bacillota</taxon>
        <taxon>Bacilli</taxon>
        <taxon>Bacillales</taxon>
        <taxon>Paenibacillaceae</taxon>
        <taxon>Paenibacillus</taxon>
    </lineage>
</organism>
<feature type="active site" description="Charge relay system" evidence="5">
    <location>
        <position position="277"/>
    </location>
</feature>
<dbReference type="CDD" id="cd04847">
    <property type="entry name" value="Peptidases_S8_Subtilisin_like_2"/>
    <property type="match status" value="1"/>
</dbReference>
<accession>A0AAP5JWL6</accession>
<dbReference type="SUPFAM" id="SSF52743">
    <property type="entry name" value="Subtilisin-like"/>
    <property type="match status" value="1"/>
</dbReference>
<dbReference type="GO" id="GO:0006508">
    <property type="term" value="P:proteolysis"/>
    <property type="evidence" value="ECO:0007669"/>
    <property type="project" value="UniProtKB-KW"/>
</dbReference>
<evidence type="ECO:0000259" key="6">
    <source>
        <dbReference type="Pfam" id="PF00082"/>
    </source>
</evidence>
<comment type="similarity">
    <text evidence="1 5">Belongs to the peptidase S8 family.</text>
</comment>
<protein>
    <submittedName>
        <fullName evidence="7">S8 family peptidase</fullName>
    </submittedName>
</protein>
<dbReference type="InterPro" id="IPR036852">
    <property type="entry name" value="Peptidase_S8/S53_dom_sf"/>
</dbReference>
<evidence type="ECO:0000256" key="2">
    <source>
        <dbReference type="ARBA" id="ARBA00022670"/>
    </source>
</evidence>
<dbReference type="PANTHER" id="PTHR43806:SF11">
    <property type="entry name" value="CEREVISIN-RELATED"/>
    <property type="match status" value="1"/>
</dbReference>
<reference evidence="7" key="2">
    <citation type="submission" date="2023-03" db="EMBL/GenBank/DDBJ databases">
        <authorList>
            <person name="Obshta O."/>
            <person name="Zabrodski M.W."/>
            <person name="Soomro T."/>
            <person name="Wilson G."/>
            <person name="Masood F."/>
            <person name="Thebeau J."/>
            <person name="Bezerra Da Silva M.C."/>
            <person name="Raza F."/>
            <person name="Biganski S."/>
            <person name="Jose M."/>
            <person name="Camilli M."/>
            <person name="Kozii I.V."/>
            <person name="Kozii R.V."/>
            <person name="Simko E."/>
            <person name="Wood S.C."/>
        </authorList>
    </citation>
    <scope>NUCLEOTIDE SEQUENCE</scope>
    <source>
        <strain evidence="7">PL001</strain>
    </source>
</reference>
<evidence type="ECO:0000256" key="4">
    <source>
        <dbReference type="ARBA" id="ARBA00022825"/>
    </source>
</evidence>
<dbReference type="InterPro" id="IPR034074">
    <property type="entry name" value="Y4bN_pept_dom"/>
</dbReference>
<dbReference type="Proteomes" id="UP001259239">
    <property type="component" value="Unassembled WGS sequence"/>
</dbReference>
<dbReference type="PROSITE" id="PS51892">
    <property type="entry name" value="SUBTILASE"/>
    <property type="match status" value="1"/>
</dbReference>
<dbReference type="AlphaFoldDB" id="A0AAP5JWL6"/>